<dbReference type="Proteomes" id="UP001629260">
    <property type="component" value="Unassembled WGS sequence"/>
</dbReference>
<dbReference type="PANTHER" id="PTHR42852">
    <property type="entry name" value="THIOL:DISULFIDE INTERCHANGE PROTEIN DSBE"/>
    <property type="match status" value="1"/>
</dbReference>
<reference evidence="3 4" key="1">
    <citation type="submission" date="2024-06" db="EMBL/GenBank/DDBJ databases">
        <authorList>
            <person name="Kaempfer P."/>
            <person name="Viver T."/>
        </authorList>
    </citation>
    <scope>NUCLEOTIDE SEQUENCE [LARGE SCALE GENOMIC DNA]</scope>
    <source>
        <strain evidence="3 4">ST-87</strain>
    </source>
</reference>
<protein>
    <submittedName>
        <fullName evidence="3">TlpA disulfide reductase family protein</fullName>
    </submittedName>
</protein>
<keyword evidence="1" id="KW-0732">Signal</keyword>
<feature type="domain" description="Thioredoxin" evidence="2">
    <location>
        <begin position="27"/>
        <end position="161"/>
    </location>
</feature>
<organism evidence="3 4">
    <name type="scientific">Flavobacterium plantiphilum</name>
    <dbReference type="NCBI Taxonomy" id="3163297"/>
    <lineage>
        <taxon>Bacteria</taxon>
        <taxon>Pseudomonadati</taxon>
        <taxon>Bacteroidota</taxon>
        <taxon>Flavobacteriia</taxon>
        <taxon>Flavobacteriales</taxon>
        <taxon>Flavobacteriaceae</taxon>
        <taxon>Flavobacterium</taxon>
    </lineage>
</organism>
<dbReference type="InterPro" id="IPR036249">
    <property type="entry name" value="Thioredoxin-like_sf"/>
</dbReference>
<sequence>MKKNTLLILCIVSMIANAQDKKIWAKSFINKQAPELIVEKWISEQPYITKDKFILIDFWASWCGPCKRAIPKLNNFQKEFKDDLIIIGISDEPEPVVKNQTNPAIEYFNAIDTKKRLYNIFEVTGIPHCVIINPAGVVVWEGFPYLQGHELTSDVIKNLISESDKLILKNTTEANISKYSSLSIGELNDRKTELELEANYILVNDYLEQIEREDVNHMALTKIDHGIVTSYWENATELKSYYKNWKEAVSKISAFEREHAPELQELSTQFKNKTIDKEVYLRENRTIRNYLSSKYPNEYTELSTNHIRNLKTMWKATARYMLEDYKKQKKTFPVYWIPENDRVISEKKKKYSLINQEIIAVQNEIKKRI</sequence>
<feature type="signal peptide" evidence="1">
    <location>
        <begin position="1"/>
        <end position="18"/>
    </location>
</feature>
<dbReference type="PANTHER" id="PTHR42852:SF13">
    <property type="entry name" value="PROTEIN DIPZ"/>
    <property type="match status" value="1"/>
</dbReference>
<dbReference type="RefSeq" id="WP_408080928.1">
    <property type="nucleotide sequence ID" value="NZ_JBELQA010000003.1"/>
</dbReference>
<evidence type="ECO:0000256" key="1">
    <source>
        <dbReference type="SAM" id="SignalP"/>
    </source>
</evidence>
<accession>A0ABW8XRT0</accession>
<keyword evidence="4" id="KW-1185">Reference proteome</keyword>
<dbReference type="InterPro" id="IPR012336">
    <property type="entry name" value="Thioredoxin-like_fold"/>
</dbReference>
<dbReference type="SUPFAM" id="SSF52833">
    <property type="entry name" value="Thioredoxin-like"/>
    <property type="match status" value="1"/>
</dbReference>
<proteinExistence type="predicted"/>
<name>A0ABW8XRT0_9FLAO</name>
<dbReference type="Pfam" id="PF13905">
    <property type="entry name" value="Thioredoxin_8"/>
    <property type="match status" value="1"/>
</dbReference>
<evidence type="ECO:0000313" key="4">
    <source>
        <dbReference type="Proteomes" id="UP001629260"/>
    </source>
</evidence>
<dbReference type="PROSITE" id="PS51352">
    <property type="entry name" value="THIOREDOXIN_2"/>
    <property type="match status" value="1"/>
</dbReference>
<dbReference type="InterPro" id="IPR050553">
    <property type="entry name" value="Thioredoxin_ResA/DsbE_sf"/>
</dbReference>
<evidence type="ECO:0000313" key="3">
    <source>
        <dbReference type="EMBL" id="MFL9830439.1"/>
    </source>
</evidence>
<gene>
    <name evidence="3" type="ORF">ABS764_06185</name>
</gene>
<feature type="chain" id="PRO_5046874885" evidence="1">
    <location>
        <begin position="19"/>
        <end position="369"/>
    </location>
</feature>
<evidence type="ECO:0000259" key="2">
    <source>
        <dbReference type="PROSITE" id="PS51352"/>
    </source>
</evidence>
<dbReference type="EMBL" id="JBELQA010000003">
    <property type="protein sequence ID" value="MFL9830439.1"/>
    <property type="molecule type" value="Genomic_DNA"/>
</dbReference>
<dbReference type="CDD" id="cd02966">
    <property type="entry name" value="TlpA_like_family"/>
    <property type="match status" value="1"/>
</dbReference>
<dbReference type="InterPro" id="IPR013766">
    <property type="entry name" value="Thioredoxin_domain"/>
</dbReference>
<dbReference type="Gene3D" id="3.40.30.10">
    <property type="entry name" value="Glutaredoxin"/>
    <property type="match status" value="1"/>
</dbReference>
<comment type="caution">
    <text evidence="3">The sequence shown here is derived from an EMBL/GenBank/DDBJ whole genome shotgun (WGS) entry which is preliminary data.</text>
</comment>